<sequence length="110" mass="11949">MASVPQMRYLSLQEPFKNLDQGMKGIAAFLDLAKAFDTVPHESLLDVLDVYGIKGVVSEVFASYLTGRIPMTKIGNVSVTRQNKMGIPQGTVIGPLLFILYGLSKTDSGK</sequence>
<feature type="domain" description="Reverse transcriptase" evidence="1">
    <location>
        <begin position="1"/>
        <end position="110"/>
    </location>
</feature>
<comment type="caution">
    <text evidence="2">The sequence shown here is derived from an EMBL/GenBank/DDBJ whole genome shotgun (WGS) entry which is preliminary data.</text>
</comment>
<proteinExistence type="predicted"/>
<organism evidence="2 3">
    <name type="scientific">Acanthoscelides obtectus</name>
    <name type="common">Bean weevil</name>
    <name type="synonym">Bruchus obtectus</name>
    <dbReference type="NCBI Taxonomy" id="200917"/>
    <lineage>
        <taxon>Eukaryota</taxon>
        <taxon>Metazoa</taxon>
        <taxon>Ecdysozoa</taxon>
        <taxon>Arthropoda</taxon>
        <taxon>Hexapoda</taxon>
        <taxon>Insecta</taxon>
        <taxon>Pterygota</taxon>
        <taxon>Neoptera</taxon>
        <taxon>Endopterygota</taxon>
        <taxon>Coleoptera</taxon>
        <taxon>Polyphaga</taxon>
        <taxon>Cucujiformia</taxon>
        <taxon>Chrysomeloidea</taxon>
        <taxon>Chrysomelidae</taxon>
        <taxon>Bruchinae</taxon>
        <taxon>Bruchini</taxon>
        <taxon>Acanthoscelides</taxon>
    </lineage>
</organism>
<dbReference type="Proteomes" id="UP001152888">
    <property type="component" value="Unassembled WGS sequence"/>
</dbReference>
<evidence type="ECO:0000313" key="2">
    <source>
        <dbReference type="EMBL" id="CAH2013875.1"/>
    </source>
</evidence>
<dbReference type="OrthoDB" id="8197232at2759"/>
<reference evidence="2" key="1">
    <citation type="submission" date="2022-03" db="EMBL/GenBank/DDBJ databases">
        <authorList>
            <person name="Sayadi A."/>
        </authorList>
    </citation>
    <scope>NUCLEOTIDE SEQUENCE</scope>
</reference>
<dbReference type="Pfam" id="PF00078">
    <property type="entry name" value="RVT_1"/>
    <property type="match status" value="1"/>
</dbReference>
<dbReference type="PROSITE" id="PS50878">
    <property type="entry name" value="RT_POL"/>
    <property type="match status" value="1"/>
</dbReference>
<accession>A0A9P0Q7G3</accession>
<dbReference type="InterPro" id="IPR000477">
    <property type="entry name" value="RT_dom"/>
</dbReference>
<gene>
    <name evidence="2" type="ORF">ACAOBT_LOCUS33721</name>
</gene>
<dbReference type="AlphaFoldDB" id="A0A9P0Q7G3"/>
<dbReference type="PANTHER" id="PTHR33332">
    <property type="entry name" value="REVERSE TRANSCRIPTASE DOMAIN-CONTAINING PROTEIN"/>
    <property type="match status" value="1"/>
</dbReference>
<protein>
    <recommendedName>
        <fullName evidence="1">Reverse transcriptase domain-containing protein</fullName>
    </recommendedName>
</protein>
<dbReference type="EMBL" id="CAKOFQ010008384">
    <property type="protein sequence ID" value="CAH2013875.1"/>
    <property type="molecule type" value="Genomic_DNA"/>
</dbReference>
<evidence type="ECO:0000259" key="1">
    <source>
        <dbReference type="PROSITE" id="PS50878"/>
    </source>
</evidence>
<name>A0A9P0Q7G3_ACAOB</name>
<keyword evidence="3" id="KW-1185">Reference proteome</keyword>
<evidence type="ECO:0000313" key="3">
    <source>
        <dbReference type="Proteomes" id="UP001152888"/>
    </source>
</evidence>